<keyword evidence="3" id="KW-1185">Reference proteome</keyword>
<keyword evidence="1" id="KW-0732">Signal</keyword>
<dbReference type="AlphaFoldDB" id="A0AAW3ZQ40"/>
<dbReference type="Pfam" id="PF01963">
    <property type="entry name" value="TraB_PrgY_gumN"/>
    <property type="match status" value="1"/>
</dbReference>
<dbReference type="RefSeq" id="WP_192031065.1">
    <property type="nucleotide sequence ID" value="NZ_JACYTR010000058.1"/>
</dbReference>
<accession>A0AAW3ZQ40</accession>
<dbReference type="EMBL" id="JACYTR010000058">
    <property type="protein sequence ID" value="MBD8527645.1"/>
    <property type="molecule type" value="Genomic_DNA"/>
</dbReference>
<name>A0AAW3ZQ40_9GAMM</name>
<comment type="caution">
    <text evidence="2">The sequence shown here is derived from an EMBL/GenBank/DDBJ whole genome shotgun (WGS) entry which is preliminary data.</text>
</comment>
<dbReference type="PANTHER" id="PTHR40590">
    <property type="entry name" value="CYTOPLASMIC PROTEIN-RELATED"/>
    <property type="match status" value="1"/>
</dbReference>
<evidence type="ECO:0000256" key="1">
    <source>
        <dbReference type="SAM" id="SignalP"/>
    </source>
</evidence>
<dbReference type="InterPro" id="IPR002816">
    <property type="entry name" value="TraB/PrgY/GumN_fam"/>
</dbReference>
<reference evidence="2 3" key="1">
    <citation type="submission" date="2020-09" db="EMBL/GenBank/DDBJ databases">
        <title>Pseudoxanthomonas sp. CAU 1598 isolated from sand of Yaerae Beach.</title>
        <authorList>
            <person name="Kim W."/>
        </authorList>
    </citation>
    <scope>NUCLEOTIDE SEQUENCE [LARGE SCALE GENOMIC DNA]</scope>
    <source>
        <strain evidence="2 3">CAU 1598</strain>
    </source>
</reference>
<proteinExistence type="predicted"/>
<dbReference type="CDD" id="cd14789">
    <property type="entry name" value="Tiki"/>
    <property type="match status" value="1"/>
</dbReference>
<evidence type="ECO:0000313" key="3">
    <source>
        <dbReference type="Proteomes" id="UP000613768"/>
    </source>
</evidence>
<dbReference type="PANTHER" id="PTHR40590:SF1">
    <property type="entry name" value="CYTOPLASMIC PROTEIN"/>
    <property type="match status" value="1"/>
</dbReference>
<dbReference type="Proteomes" id="UP000613768">
    <property type="component" value="Unassembled WGS sequence"/>
</dbReference>
<feature type="signal peptide" evidence="1">
    <location>
        <begin position="1"/>
        <end position="18"/>
    </location>
</feature>
<gene>
    <name evidence="2" type="ORF">IFO71_18015</name>
</gene>
<protein>
    <submittedName>
        <fullName evidence="2">TraB/GumN family protein</fullName>
    </submittedName>
</protein>
<evidence type="ECO:0000313" key="2">
    <source>
        <dbReference type="EMBL" id="MBD8527645.1"/>
    </source>
</evidence>
<dbReference type="InterPro" id="IPR047111">
    <property type="entry name" value="YbaP-like"/>
</dbReference>
<feature type="chain" id="PRO_5043789424" evidence="1">
    <location>
        <begin position="19"/>
        <end position="291"/>
    </location>
</feature>
<organism evidence="2 3">
    <name type="scientific">Pseudomarimonas arenosa</name>
    <dbReference type="NCBI Taxonomy" id="2774145"/>
    <lineage>
        <taxon>Bacteria</taxon>
        <taxon>Pseudomonadati</taxon>
        <taxon>Pseudomonadota</taxon>
        <taxon>Gammaproteobacteria</taxon>
        <taxon>Lysobacterales</taxon>
        <taxon>Lysobacteraceae</taxon>
        <taxon>Pseudomarimonas</taxon>
    </lineage>
</organism>
<sequence>MRLLLALLVLAFALPVRAEPPVPLLWKVERDAGTVYLLGSIHVLKPADYPLAEILEAAYDDAEQVVFEIAPAELAGGQAASKMMELARFEDGRTLRETVSADTLAKLRTFLGSDAAVAAADGFEPWYMTVNLAVMAVMQAGFDPSLGIDMHFMQRSAKDGKATGGLETLSQQLGTFDRTPMAEQDKMLGDTLKSIGELRKEFDRLHANWRRGDAEALAAELVSKMKNETPTAYQLLNVERNQAWLPQIEAMLGKTDDHLVVVGALHLIGEDGLVQQLRARGWQVERLSATP</sequence>